<name>A0A915K4F5_ROMCU</name>
<evidence type="ECO:0000313" key="3">
    <source>
        <dbReference type="WBParaSite" id="nRc.2.0.1.t33089-RA"/>
    </source>
</evidence>
<feature type="region of interest" description="Disordered" evidence="1">
    <location>
        <begin position="56"/>
        <end position="75"/>
    </location>
</feature>
<reference evidence="3" key="1">
    <citation type="submission" date="2022-11" db="UniProtKB">
        <authorList>
            <consortium name="WormBaseParasite"/>
        </authorList>
    </citation>
    <scope>IDENTIFICATION</scope>
</reference>
<evidence type="ECO:0000256" key="1">
    <source>
        <dbReference type="SAM" id="MobiDB-lite"/>
    </source>
</evidence>
<sequence length="217" mass="24581">MGVNTLMKVGWYINETNTSMLFSSLEQRAKGPGACLLTASSGRPVKGSCRLPPRVASPGNPLNLGDRNQQRHAAPDPHYKIFINFENLLFKKKQIFRKKWEKGHGTASKLRHGSGRIQRATLNREGPNTGKTTSSFSLTQRWLRSNKMHVLEVRRPPGLLFGVSSDVAPMGTQRSTENRGIHMTKFIQLRFRQAKEALQIGHYKWILKDEAYKVSRL</sequence>
<dbReference type="AlphaFoldDB" id="A0A915K4F5"/>
<keyword evidence="2" id="KW-1185">Reference proteome</keyword>
<dbReference type="WBParaSite" id="nRc.2.0.1.t33089-RA">
    <property type="protein sequence ID" value="nRc.2.0.1.t33089-RA"/>
    <property type="gene ID" value="nRc.2.0.1.g33089"/>
</dbReference>
<dbReference type="Proteomes" id="UP000887565">
    <property type="component" value="Unplaced"/>
</dbReference>
<accession>A0A915K4F5</accession>
<evidence type="ECO:0000313" key="2">
    <source>
        <dbReference type="Proteomes" id="UP000887565"/>
    </source>
</evidence>
<protein>
    <submittedName>
        <fullName evidence="3">Uncharacterized protein</fullName>
    </submittedName>
</protein>
<organism evidence="2 3">
    <name type="scientific">Romanomermis culicivorax</name>
    <name type="common">Nematode worm</name>
    <dbReference type="NCBI Taxonomy" id="13658"/>
    <lineage>
        <taxon>Eukaryota</taxon>
        <taxon>Metazoa</taxon>
        <taxon>Ecdysozoa</taxon>
        <taxon>Nematoda</taxon>
        <taxon>Enoplea</taxon>
        <taxon>Dorylaimia</taxon>
        <taxon>Mermithida</taxon>
        <taxon>Mermithoidea</taxon>
        <taxon>Mermithidae</taxon>
        <taxon>Romanomermis</taxon>
    </lineage>
</organism>
<proteinExistence type="predicted"/>